<reference evidence="2 3" key="1">
    <citation type="submission" date="2014-02" db="EMBL/GenBank/DDBJ databases">
        <title>Comparative genomics of Haemophilus parasuis isolated from pig lungs.</title>
        <authorList>
            <person name="Kittichotirat W."/>
            <person name="Bumgarner R.E."/>
            <person name="Lawrence P."/>
        </authorList>
    </citation>
    <scope>NUCLEOTIDE SEQUENCE [LARGE SCALE GENOMIC DNA]</scope>
    <source>
        <strain evidence="2 3">HPS10</strain>
    </source>
</reference>
<evidence type="ECO:0000256" key="1">
    <source>
        <dbReference type="SAM" id="MobiDB-lite"/>
    </source>
</evidence>
<organism evidence="2 3">
    <name type="scientific">Glaesserella parasuis HPS10</name>
    <dbReference type="NCBI Taxonomy" id="1450514"/>
    <lineage>
        <taxon>Bacteria</taxon>
        <taxon>Pseudomonadati</taxon>
        <taxon>Pseudomonadota</taxon>
        <taxon>Gammaproteobacteria</taxon>
        <taxon>Pasteurellales</taxon>
        <taxon>Pasteurellaceae</taxon>
        <taxon>Glaesserella</taxon>
    </lineage>
</organism>
<protein>
    <submittedName>
        <fullName evidence="2">Uncharacterized protein</fullName>
    </submittedName>
</protein>
<dbReference type="Proteomes" id="UP000027036">
    <property type="component" value="Unassembled WGS sequence"/>
</dbReference>
<feature type="compositionally biased region" description="Basic residues" evidence="1">
    <location>
        <begin position="60"/>
        <end position="83"/>
    </location>
</feature>
<dbReference type="AlphaFoldDB" id="A0A836Z040"/>
<dbReference type="EMBL" id="JDSO01000197">
    <property type="protein sequence ID" value="KDB44799.1"/>
    <property type="molecule type" value="Genomic_DNA"/>
</dbReference>
<evidence type="ECO:0000313" key="2">
    <source>
        <dbReference type="EMBL" id="KDB44799.1"/>
    </source>
</evidence>
<sequence length="83" mass="9930">MLTHRIKLPDGTEIEFFASDEALFQEKFCDLEHIDEMQNVDEIRRFKHLFKMAESESRATKHKAPKSVKQARKSQKQARRKQR</sequence>
<name>A0A836Z040_GLAPU</name>
<proteinExistence type="predicted"/>
<accession>A0A836Z040</accession>
<dbReference type="RefSeq" id="WP_035525178.1">
    <property type="nucleotide sequence ID" value="NZ_JDSO01000197.1"/>
</dbReference>
<comment type="caution">
    <text evidence="2">The sequence shown here is derived from an EMBL/GenBank/DDBJ whole genome shotgun (WGS) entry which is preliminary data.</text>
</comment>
<evidence type="ECO:0000313" key="3">
    <source>
        <dbReference type="Proteomes" id="UP000027036"/>
    </source>
</evidence>
<gene>
    <name evidence="2" type="ORF">HPS10_11230</name>
</gene>
<feature type="region of interest" description="Disordered" evidence="1">
    <location>
        <begin position="54"/>
        <end position="83"/>
    </location>
</feature>